<name>A0ABT8DHJ5_9FLAO</name>
<dbReference type="EMBL" id="JAUGQQ010000006">
    <property type="protein sequence ID" value="MDN3724788.1"/>
    <property type="molecule type" value="Genomic_DNA"/>
</dbReference>
<keyword evidence="2" id="KW-1185">Reference proteome</keyword>
<organism evidence="1 2">
    <name type="scientific">Aequorivita aurantiaca</name>
    <dbReference type="NCBI Taxonomy" id="3053356"/>
    <lineage>
        <taxon>Bacteria</taxon>
        <taxon>Pseudomonadati</taxon>
        <taxon>Bacteroidota</taxon>
        <taxon>Flavobacteriia</taxon>
        <taxon>Flavobacteriales</taxon>
        <taxon>Flavobacteriaceae</taxon>
        <taxon>Aequorivita</taxon>
    </lineage>
</organism>
<sequence>MNIKFFLKCNKAAHLCDKSQYKETGFLEKLFLKLHILVCSLCRGHAKQNGKLTETIKAANLKTLRPEEKEILKKRLENEISRGH</sequence>
<comment type="caution">
    <text evidence="1">The sequence shown here is derived from an EMBL/GenBank/DDBJ whole genome shotgun (WGS) entry which is preliminary data.</text>
</comment>
<protein>
    <recommendedName>
        <fullName evidence="3">Glycine dehydrogenase</fullName>
    </recommendedName>
</protein>
<evidence type="ECO:0008006" key="3">
    <source>
        <dbReference type="Google" id="ProtNLM"/>
    </source>
</evidence>
<accession>A0ABT8DHJ5</accession>
<gene>
    <name evidence="1" type="ORF">QRD02_10370</name>
</gene>
<dbReference type="Proteomes" id="UP001244787">
    <property type="component" value="Unassembled WGS sequence"/>
</dbReference>
<reference evidence="1 2" key="1">
    <citation type="submission" date="2023-06" db="EMBL/GenBank/DDBJ databases">
        <authorList>
            <person name="Ye Y.-Q."/>
            <person name="Du Z.-J."/>
        </authorList>
    </citation>
    <scope>NUCLEOTIDE SEQUENCE [LARGE SCALE GENOMIC DNA]</scope>
    <source>
        <strain evidence="1 2">SDUM287046</strain>
    </source>
</reference>
<proteinExistence type="predicted"/>
<evidence type="ECO:0000313" key="1">
    <source>
        <dbReference type="EMBL" id="MDN3724788.1"/>
    </source>
</evidence>
<dbReference type="RefSeq" id="WP_290254875.1">
    <property type="nucleotide sequence ID" value="NZ_JAUGQQ010000006.1"/>
</dbReference>
<evidence type="ECO:0000313" key="2">
    <source>
        <dbReference type="Proteomes" id="UP001244787"/>
    </source>
</evidence>